<dbReference type="Proteomes" id="UP000570003">
    <property type="component" value="Unassembled WGS sequence"/>
</dbReference>
<evidence type="ECO:0000313" key="3">
    <source>
        <dbReference type="EMBL" id="NKY13153.1"/>
    </source>
</evidence>
<dbReference type="SUPFAM" id="SSF56059">
    <property type="entry name" value="Glutathione synthetase ATP-binding domain-like"/>
    <property type="match status" value="1"/>
</dbReference>
<organism evidence="3 4">
    <name type="scientific">Streptomyces somaliensis (strain ATCC 33201 / DSM 40738 / JCM 12659 / KCTC 9044 / NCTC 11332 / NRRL B-12077 / IP 733)</name>
    <dbReference type="NCBI Taxonomy" id="1134445"/>
    <lineage>
        <taxon>Bacteria</taxon>
        <taxon>Bacillati</taxon>
        <taxon>Actinomycetota</taxon>
        <taxon>Actinomycetes</taxon>
        <taxon>Kitasatosporales</taxon>
        <taxon>Streptomycetaceae</taxon>
        <taxon>Streptomyces</taxon>
    </lineage>
</organism>
<sequence>METPDAVGEVNDTDETASAPGLIDWETALETAARLSRTHRADTDRSLAAAVARAETEVPAFRNKDYPLSPLPLLVEHTAAARTAERLEAYVELLEKVVRIHRHDEPVRRWYGLSDAAEALIDAEAESGDPARIHVCRLDGYLEQGGERLRVLENNADAPAGTLFTPRVHAAVAAVLQNLGIRLPPHAERFRPAETALLDLLTAGLTDARRQQRTPCVAVLQPHGEENRESLEMITFFRAEGVEALVVDPRRIAVSGGHARVGRRRIDVCWNKVNTVLWEKMLDRDPELLKLWLRVLRDTDLWHVNPFAARYVAESKLTLALLQEEEFAHHFDEAERRLVAGLLPRTRRLRADDDTLHRVLDEQHRYVVKEPYDIRGDGVTVGRAVTRDAWSKAIAEGVARPAIVQGYVAPSAYPVVRTGARPQIITMPISLDTYVLGGKAAFFGSKASLAARVNLFQGGQKLAVHVPETGKGDATP</sequence>
<accession>A0AA44DAF8</accession>
<dbReference type="AlphaFoldDB" id="A0AA44DAF8"/>
<keyword evidence="4" id="KW-1185">Reference proteome</keyword>
<evidence type="ECO:0000313" key="4">
    <source>
        <dbReference type="Proteomes" id="UP000570003"/>
    </source>
</evidence>
<dbReference type="RefSeq" id="WP_168437430.1">
    <property type="nucleotide sequence ID" value="NZ_JAAXOU010000015.1"/>
</dbReference>
<name>A0AA44DAF8_STRE0</name>
<evidence type="ECO:0000259" key="2">
    <source>
        <dbReference type="Pfam" id="PF14403"/>
    </source>
</evidence>
<proteinExistence type="predicted"/>
<reference evidence="3 4" key="1">
    <citation type="submission" date="2020-04" db="EMBL/GenBank/DDBJ databases">
        <title>MicrobeNet Type strains.</title>
        <authorList>
            <person name="Nicholson A.C."/>
        </authorList>
    </citation>
    <scope>NUCLEOTIDE SEQUENCE [LARGE SCALE GENOMIC DNA]</scope>
    <source>
        <strain evidence="3 4">DSM 40738</strain>
    </source>
</reference>
<feature type="domain" description="Circularly permuted ATP-grasp type 2" evidence="2">
    <location>
        <begin position="132"/>
        <end position="436"/>
    </location>
</feature>
<dbReference type="InterPro" id="IPR025841">
    <property type="entry name" value="CP_ATPgrasp_2"/>
</dbReference>
<gene>
    <name evidence="3" type="ORF">HGA06_02900</name>
</gene>
<dbReference type="EMBL" id="JAAXOU010000015">
    <property type="protein sequence ID" value="NKY13153.1"/>
    <property type="molecule type" value="Genomic_DNA"/>
</dbReference>
<dbReference type="Pfam" id="PF14403">
    <property type="entry name" value="CP_ATPgrasp_2"/>
    <property type="match status" value="1"/>
</dbReference>
<comment type="caution">
    <text evidence="3">The sequence shown here is derived from an EMBL/GenBank/DDBJ whole genome shotgun (WGS) entry which is preliminary data.</text>
</comment>
<protein>
    <recommendedName>
        <fullName evidence="2">Circularly permuted ATP-grasp type 2 domain-containing protein</fullName>
    </recommendedName>
</protein>
<feature type="region of interest" description="Disordered" evidence="1">
    <location>
        <begin position="1"/>
        <end position="20"/>
    </location>
</feature>
<evidence type="ECO:0000256" key="1">
    <source>
        <dbReference type="SAM" id="MobiDB-lite"/>
    </source>
</evidence>